<dbReference type="HAMAP" id="MF_00580">
    <property type="entry name" value="CH10"/>
    <property type="match status" value="1"/>
</dbReference>
<dbReference type="RefSeq" id="WP_116555700.1">
    <property type="nucleotide sequence ID" value="NZ_QCZG01000037.1"/>
</dbReference>
<dbReference type="FunFam" id="2.30.33.40:FF:000001">
    <property type="entry name" value="10 kDa chaperonin"/>
    <property type="match status" value="1"/>
</dbReference>
<dbReference type="InterPro" id="IPR037124">
    <property type="entry name" value="Chaperonin_GroES_sf"/>
</dbReference>
<dbReference type="PANTHER" id="PTHR10772">
    <property type="entry name" value="10 KDA HEAT SHOCK PROTEIN"/>
    <property type="match status" value="1"/>
</dbReference>
<keyword evidence="2 3" id="KW-0143">Chaperone</keyword>
<dbReference type="Pfam" id="PF00166">
    <property type="entry name" value="Cpn10"/>
    <property type="match status" value="1"/>
</dbReference>
<evidence type="ECO:0000256" key="2">
    <source>
        <dbReference type="ARBA" id="ARBA00023186"/>
    </source>
</evidence>
<dbReference type="Proteomes" id="UP000245998">
    <property type="component" value="Unassembled WGS sequence"/>
</dbReference>
<sequence length="107" mass="11840">MIKPLGSRVVLKPLKEEEMTAGGIVIPDQSKEKPTKGKVVAVGKGRYQDKKIIPLQVKKDDTVIFSKYAGTEVKIGEEEYLILDEKDILAILEEAEQAAEKEMVLNG</sequence>
<dbReference type="NCBIfam" id="NF001534">
    <property type="entry name" value="PRK00364.2-5"/>
    <property type="match status" value="1"/>
</dbReference>
<comment type="caution">
    <text evidence="5">The sequence shown here is derived from an EMBL/GenBank/DDBJ whole genome shotgun (WGS) entry which is preliminary data.</text>
</comment>
<accession>A0A2U1JTA7</accession>
<dbReference type="InterPro" id="IPR011032">
    <property type="entry name" value="GroES-like_sf"/>
</dbReference>
<dbReference type="GO" id="GO:0046872">
    <property type="term" value="F:metal ion binding"/>
    <property type="evidence" value="ECO:0007669"/>
    <property type="project" value="TreeGrafter"/>
</dbReference>
<comment type="similarity">
    <text evidence="1 3 4">Belongs to the GroES chaperonin family.</text>
</comment>
<comment type="function">
    <text evidence="3 4">Together with the chaperonin GroEL, plays an essential role in assisting protein folding. The GroEL-GroES system forms a nano-cage that allows encapsulation of the non-native substrate proteins and provides a physical environment optimized to promote and accelerate protein folding. GroES binds to the apical surface of the GroEL ring, thereby capping the opening of the GroEL channel.</text>
</comment>
<dbReference type="GO" id="GO:0044183">
    <property type="term" value="F:protein folding chaperone"/>
    <property type="evidence" value="ECO:0007669"/>
    <property type="project" value="InterPro"/>
</dbReference>
<dbReference type="SUPFAM" id="SSF50129">
    <property type="entry name" value="GroES-like"/>
    <property type="match status" value="1"/>
</dbReference>
<dbReference type="NCBIfam" id="NF001531">
    <property type="entry name" value="PRK00364.2-2"/>
    <property type="match status" value="1"/>
</dbReference>
<dbReference type="OrthoDB" id="9806791at2"/>
<protein>
    <recommendedName>
        <fullName evidence="3">Co-chaperonin GroES</fullName>
    </recommendedName>
    <alternativeName>
        <fullName evidence="3">10 kDa chaperonin</fullName>
    </alternativeName>
    <alternativeName>
        <fullName evidence="3">Chaperonin-10</fullName>
        <shortName evidence="3">Cpn10</shortName>
    </alternativeName>
</protein>
<dbReference type="NCBIfam" id="NF001533">
    <property type="entry name" value="PRK00364.2-4"/>
    <property type="match status" value="1"/>
</dbReference>
<dbReference type="CDD" id="cd00320">
    <property type="entry name" value="cpn10"/>
    <property type="match status" value="1"/>
</dbReference>
<dbReference type="EMBL" id="QCZG01000037">
    <property type="protein sequence ID" value="PWA08436.1"/>
    <property type="molecule type" value="Genomic_DNA"/>
</dbReference>
<dbReference type="AlphaFoldDB" id="A0A2U1JTA7"/>
<reference evidence="5 6" key="1">
    <citation type="submission" date="2018-04" db="EMBL/GenBank/DDBJ databases">
        <title>Camelliibacillus theae gen. nov., sp. nov., isolated from Pu'er tea.</title>
        <authorList>
            <person name="Niu L."/>
        </authorList>
    </citation>
    <scope>NUCLEOTIDE SEQUENCE [LARGE SCALE GENOMIC DNA]</scope>
    <source>
        <strain evidence="5 6">T8</strain>
    </source>
</reference>
<dbReference type="Gene3D" id="2.30.33.40">
    <property type="entry name" value="GroES chaperonin"/>
    <property type="match status" value="1"/>
</dbReference>
<evidence type="ECO:0000313" key="5">
    <source>
        <dbReference type="EMBL" id="PWA08436.1"/>
    </source>
</evidence>
<keyword evidence="6" id="KW-1185">Reference proteome</keyword>
<evidence type="ECO:0000256" key="3">
    <source>
        <dbReference type="HAMAP-Rule" id="MF_00580"/>
    </source>
</evidence>
<name>A0A2U1JTA7_9BACI</name>
<evidence type="ECO:0000313" key="6">
    <source>
        <dbReference type="Proteomes" id="UP000245998"/>
    </source>
</evidence>
<dbReference type="GO" id="GO:0005737">
    <property type="term" value="C:cytoplasm"/>
    <property type="evidence" value="ECO:0007669"/>
    <property type="project" value="UniProtKB-SubCell"/>
</dbReference>
<dbReference type="GO" id="GO:0005524">
    <property type="term" value="F:ATP binding"/>
    <property type="evidence" value="ECO:0007669"/>
    <property type="project" value="InterPro"/>
</dbReference>
<keyword evidence="3" id="KW-0963">Cytoplasm</keyword>
<dbReference type="SMART" id="SM00883">
    <property type="entry name" value="Cpn10"/>
    <property type="match status" value="1"/>
</dbReference>
<evidence type="ECO:0000256" key="1">
    <source>
        <dbReference type="ARBA" id="ARBA00006975"/>
    </source>
</evidence>
<comment type="subunit">
    <text evidence="3">Heptamer of 7 subunits arranged in a ring. Interacts with the chaperonin GroEL.</text>
</comment>
<dbReference type="GO" id="GO:0051087">
    <property type="term" value="F:protein-folding chaperone binding"/>
    <property type="evidence" value="ECO:0007669"/>
    <property type="project" value="TreeGrafter"/>
</dbReference>
<dbReference type="InterPro" id="IPR020818">
    <property type="entry name" value="Chaperonin_GroES"/>
</dbReference>
<gene>
    <name evidence="3" type="primary">groES</name>
    <name evidence="3" type="synonym">groS</name>
    <name evidence="5" type="ORF">DCC39_14785</name>
</gene>
<organism evidence="5 6">
    <name type="scientific">Pueribacillus theae</name>
    <dbReference type="NCBI Taxonomy" id="2171751"/>
    <lineage>
        <taxon>Bacteria</taxon>
        <taxon>Bacillati</taxon>
        <taxon>Bacillota</taxon>
        <taxon>Bacilli</taxon>
        <taxon>Bacillales</taxon>
        <taxon>Bacillaceae</taxon>
        <taxon>Pueribacillus</taxon>
    </lineage>
</organism>
<evidence type="ECO:0000256" key="4">
    <source>
        <dbReference type="RuleBase" id="RU000535"/>
    </source>
</evidence>
<dbReference type="PANTHER" id="PTHR10772:SF63">
    <property type="entry name" value="20 KDA CHAPERONIN, CHLOROPLASTIC"/>
    <property type="match status" value="1"/>
</dbReference>
<dbReference type="PRINTS" id="PR00297">
    <property type="entry name" value="CHAPERONIN10"/>
</dbReference>
<comment type="subcellular location">
    <subcellularLocation>
        <location evidence="3">Cytoplasm</location>
    </subcellularLocation>
</comment>
<proteinExistence type="inferred from homology"/>
<dbReference type="GO" id="GO:0051082">
    <property type="term" value="F:unfolded protein binding"/>
    <property type="evidence" value="ECO:0007669"/>
    <property type="project" value="TreeGrafter"/>
</dbReference>